<dbReference type="GO" id="GO:0071973">
    <property type="term" value="P:bacterial-type flagellum-dependent cell motility"/>
    <property type="evidence" value="ECO:0007669"/>
    <property type="project" value="TreeGrafter"/>
</dbReference>
<keyword evidence="8" id="KW-0282">Flagellum</keyword>
<accession>A0A923NKL3</accession>
<reference evidence="8" key="1">
    <citation type="submission" date="2020-08" db="EMBL/GenBank/DDBJ databases">
        <title>Genome public.</title>
        <authorList>
            <person name="Liu C."/>
            <person name="Sun Q."/>
        </authorList>
    </citation>
    <scope>NUCLEOTIDE SEQUENCE</scope>
    <source>
        <strain evidence="8">BX12</strain>
    </source>
</reference>
<comment type="caution">
    <text evidence="8">The sequence shown here is derived from an EMBL/GenBank/DDBJ whole genome shotgun (WGS) entry which is preliminary data.</text>
</comment>
<dbReference type="GO" id="GO:0009424">
    <property type="term" value="C:bacterial-type flagellum hook"/>
    <property type="evidence" value="ECO:0007669"/>
    <property type="project" value="UniProtKB-UniRule"/>
</dbReference>
<keyword evidence="5" id="KW-0964">Secreted</keyword>
<keyword evidence="3 5" id="KW-0175">Coiled coil</keyword>
<dbReference type="PANTHER" id="PTHR30288">
    <property type="entry name" value="FLAGELLAR CAP/ASSEMBLY PROTEIN FLID"/>
    <property type="match status" value="1"/>
</dbReference>
<dbReference type="InterPro" id="IPR010809">
    <property type="entry name" value="FliD_C"/>
</dbReference>
<feature type="coiled-coil region" evidence="5">
    <location>
        <begin position="737"/>
        <end position="764"/>
    </location>
</feature>
<evidence type="ECO:0000256" key="1">
    <source>
        <dbReference type="ARBA" id="ARBA00009764"/>
    </source>
</evidence>
<dbReference type="Pfam" id="PF07195">
    <property type="entry name" value="FliD_C"/>
    <property type="match status" value="1"/>
</dbReference>
<evidence type="ECO:0000256" key="5">
    <source>
        <dbReference type="RuleBase" id="RU362066"/>
    </source>
</evidence>
<evidence type="ECO:0000259" key="7">
    <source>
        <dbReference type="Pfam" id="PF07195"/>
    </source>
</evidence>
<comment type="subunit">
    <text evidence="2 5">Homopentamer.</text>
</comment>
<dbReference type="PANTHER" id="PTHR30288:SF0">
    <property type="entry name" value="FLAGELLAR HOOK-ASSOCIATED PROTEIN 2"/>
    <property type="match status" value="1"/>
</dbReference>
<dbReference type="AlphaFoldDB" id="A0A923NKL3"/>
<comment type="similarity">
    <text evidence="1 5">Belongs to the FliD family.</text>
</comment>
<comment type="function">
    <text evidence="5">Required for morphogenesis and for the elongation of the flagellar filament by facilitating polymerization of the flagellin monomers at the tip of growing filament. Forms a capping structure, which prevents flagellin subunits (transported through the central channel of the flagellum) from leaking out without polymerization at the distal end.</text>
</comment>
<dbReference type="InterPro" id="IPR003481">
    <property type="entry name" value="FliD_N"/>
</dbReference>
<dbReference type="GO" id="GO:0009421">
    <property type="term" value="C:bacterial-type flagellum filament cap"/>
    <property type="evidence" value="ECO:0007669"/>
    <property type="project" value="InterPro"/>
</dbReference>
<keyword evidence="8" id="KW-0969">Cilium</keyword>
<evidence type="ECO:0000256" key="2">
    <source>
        <dbReference type="ARBA" id="ARBA00011255"/>
    </source>
</evidence>
<dbReference type="GO" id="GO:0007155">
    <property type="term" value="P:cell adhesion"/>
    <property type="evidence" value="ECO:0007669"/>
    <property type="project" value="InterPro"/>
</dbReference>
<evidence type="ECO:0000256" key="4">
    <source>
        <dbReference type="ARBA" id="ARBA00023143"/>
    </source>
</evidence>
<protein>
    <recommendedName>
        <fullName evidence="5">Flagellar hook-associated protein 2</fullName>
        <shortName evidence="5">HAP2</shortName>
    </recommendedName>
    <alternativeName>
        <fullName evidence="5">Flagellar cap protein</fullName>
    </alternativeName>
</protein>
<name>A0A923NKL3_9FIRM</name>
<evidence type="ECO:0000259" key="6">
    <source>
        <dbReference type="Pfam" id="PF02465"/>
    </source>
</evidence>
<keyword evidence="9" id="KW-1185">Reference proteome</keyword>
<dbReference type="GO" id="GO:0005576">
    <property type="term" value="C:extracellular region"/>
    <property type="evidence" value="ECO:0007669"/>
    <property type="project" value="UniProtKB-SubCell"/>
</dbReference>
<dbReference type="RefSeq" id="WP_187301533.1">
    <property type="nucleotide sequence ID" value="NZ_JACRYT010000001.1"/>
</dbReference>
<dbReference type="EMBL" id="JACRYT010000001">
    <property type="protein sequence ID" value="MBC6678335.1"/>
    <property type="molecule type" value="Genomic_DNA"/>
</dbReference>
<organism evidence="8 9">
    <name type="scientific">Zhenpiania hominis</name>
    <dbReference type="NCBI Taxonomy" id="2763644"/>
    <lineage>
        <taxon>Bacteria</taxon>
        <taxon>Bacillati</taxon>
        <taxon>Bacillota</taxon>
        <taxon>Clostridia</taxon>
        <taxon>Peptostreptococcales</taxon>
        <taxon>Anaerovoracaceae</taxon>
        <taxon>Zhenpiania</taxon>
    </lineage>
</organism>
<keyword evidence="8" id="KW-0966">Cell projection</keyword>
<comment type="subcellular location">
    <subcellularLocation>
        <location evidence="5">Secreted</location>
    </subcellularLocation>
    <subcellularLocation>
        <location evidence="5">Bacterial flagellum</location>
    </subcellularLocation>
</comment>
<gene>
    <name evidence="8" type="primary">fliD</name>
    <name evidence="8" type="ORF">H9L42_00625</name>
</gene>
<keyword evidence="4 5" id="KW-0975">Bacterial flagellum</keyword>
<dbReference type="InterPro" id="IPR040026">
    <property type="entry name" value="FliD"/>
</dbReference>
<dbReference type="Proteomes" id="UP000602647">
    <property type="component" value="Unassembled WGS sequence"/>
</dbReference>
<proteinExistence type="inferred from homology"/>
<evidence type="ECO:0000313" key="9">
    <source>
        <dbReference type="Proteomes" id="UP000602647"/>
    </source>
</evidence>
<evidence type="ECO:0000256" key="3">
    <source>
        <dbReference type="ARBA" id="ARBA00023054"/>
    </source>
</evidence>
<evidence type="ECO:0000313" key="8">
    <source>
        <dbReference type="EMBL" id="MBC6678335.1"/>
    </source>
</evidence>
<sequence length="793" mass="85023">MASIGGLTSATSTSSIRGYGGLASGLDRDTLIEQLTYGTRSKIAKQQQNKQSLQWEQEAIRAITDKIYDFTDKYTSYASPSTNLTGSGLFSRNQITAQGTNSKYISVSGTSSSADMLSVVGIKQLAEDAKIMGSAASTGELTTNAISNDLVTGTYKENLLEGQYLYIKYGNDRYSVKLGSGDGYDYDNLADVLNKSFAEIELNNSTDGKKLSDVLEASTDSDGKLVLTSKDTAGNNVEITGGTGDVLKNLGFLGEGETIESVFGEDGFVLSTGKSQTAAHEASAFESTALTDYLAGKTLTFNYNGVSKTIEIGSGLTTMEALQEDLQKKLDDAFGTGRVNVGLNQTGDSSELVFTTTIPGGGEDRSSMLTITGGSVGLLGKENGLLGINAGATTRINTSDTLAEVWASKNNGASLSGTEELVINGVKIEIAADDTIEDIMEKINSNEAAKVTISYQKNSDRFMITSTEKGASGSIKLEGEIADMLFGADAVGKEVTGQDAIVAVKYAGDPDVTEIRRDSNSFTVDGLNLSLKGTFGYTEAGVVDTTAEAITFDAQVDVENTTNVVKEMIEAFNDILKLVSDEVNQKPDRDYQPLTDEQKEEMSDDQIERWEEKAKEGLLFNDTDVRGLADALRFMIPTNMQSAFAEIGISVSTDYADNGKLVFDETKFKAALESDPEKVKELFTRKASEDENGNRIQAGLMENMSSVMKTYAGTTGATKGILVVRAGSVHAPTSVLQNSLQKQMDEIDDLIESLQDQLQTEQDRYISQFTTLETLIAQMNSQSSYLAQLSGGY</sequence>
<feature type="domain" description="Flagellar hook-associated protein 2 C-terminal" evidence="7">
    <location>
        <begin position="498"/>
        <end position="781"/>
    </location>
</feature>
<feature type="domain" description="Flagellar hook-associated protein 2 N-terminal" evidence="6">
    <location>
        <begin position="24"/>
        <end position="127"/>
    </location>
</feature>
<dbReference type="Pfam" id="PF02465">
    <property type="entry name" value="FliD_N"/>
    <property type="match status" value="1"/>
</dbReference>